<dbReference type="Gene3D" id="3.10.129.10">
    <property type="entry name" value="Hotdog Thioesterase"/>
    <property type="match status" value="1"/>
</dbReference>
<accession>A0ABR5SJA1</accession>
<keyword evidence="2 4" id="KW-0378">Hydrolase</keyword>
<evidence type="ECO:0000259" key="3">
    <source>
        <dbReference type="Pfam" id="PF03061"/>
    </source>
</evidence>
<dbReference type="PIRSF" id="PIRSF003230">
    <property type="entry name" value="YbgC"/>
    <property type="match status" value="1"/>
</dbReference>
<dbReference type="PANTHER" id="PTHR31793:SF37">
    <property type="entry name" value="ACYL-COA THIOESTER HYDROLASE YBGC"/>
    <property type="match status" value="1"/>
</dbReference>
<dbReference type="EC" id="3.1.2.-" evidence="4"/>
<evidence type="ECO:0000256" key="2">
    <source>
        <dbReference type="ARBA" id="ARBA00022801"/>
    </source>
</evidence>
<comment type="caution">
    <text evidence="4">The sequence shown here is derived from an EMBL/GenBank/DDBJ whole genome shotgun (WGS) entry which is preliminary data.</text>
</comment>
<dbReference type="CDD" id="cd00586">
    <property type="entry name" value="4HBT"/>
    <property type="match status" value="1"/>
</dbReference>
<gene>
    <name evidence="4" type="ORF">ASN18_0669</name>
</gene>
<evidence type="ECO:0000313" key="5">
    <source>
        <dbReference type="Proteomes" id="UP000060487"/>
    </source>
</evidence>
<evidence type="ECO:0000256" key="1">
    <source>
        <dbReference type="ARBA" id="ARBA00005953"/>
    </source>
</evidence>
<comment type="similarity">
    <text evidence="1">Belongs to the 4-hydroxybenzoyl-CoA thioesterase family.</text>
</comment>
<dbReference type="InterPro" id="IPR006683">
    <property type="entry name" value="Thioestr_dom"/>
</dbReference>
<dbReference type="RefSeq" id="WP_085051197.1">
    <property type="nucleotide sequence ID" value="NZ_LNQR01000027.1"/>
</dbReference>
<dbReference type="InterPro" id="IPR006684">
    <property type="entry name" value="YbgC/YbaW"/>
</dbReference>
<dbReference type="EMBL" id="LNQR01000027">
    <property type="protein sequence ID" value="KWT91866.1"/>
    <property type="molecule type" value="Genomic_DNA"/>
</dbReference>
<evidence type="ECO:0000313" key="4">
    <source>
        <dbReference type="EMBL" id="KWT91866.1"/>
    </source>
</evidence>
<dbReference type="Pfam" id="PF03061">
    <property type="entry name" value="4HBT"/>
    <property type="match status" value="1"/>
</dbReference>
<proteinExistence type="inferred from homology"/>
<dbReference type="PANTHER" id="PTHR31793">
    <property type="entry name" value="4-HYDROXYBENZOYL-COA THIOESTERASE FAMILY MEMBER"/>
    <property type="match status" value="1"/>
</dbReference>
<dbReference type="InterPro" id="IPR029069">
    <property type="entry name" value="HotDog_dom_sf"/>
</dbReference>
<dbReference type="Proteomes" id="UP000060487">
    <property type="component" value="Unassembled WGS sequence"/>
</dbReference>
<organism evidence="4 5">
    <name type="scientific">Candidatus Magnetominusculus xianensis</name>
    <dbReference type="NCBI Taxonomy" id="1748249"/>
    <lineage>
        <taxon>Bacteria</taxon>
        <taxon>Pseudomonadati</taxon>
        <taxon>Nitrospirota</taxon>
        <taxon>Nitrospiria</taxon>
        <taxon>Nitrospirales</taxon>
        <taxon>Nitrospiraceae</taxon>
        <taxon>Candidatus Magnetominusculus</taxon>
    </lineage>
</organism>
<keyword evidence="5" id="KW-1185">Reference proteome</keyword>
<dbReference type="GO" id="GO:0016787">
    <property type="term" value="F:hydrolase activity"/>
    <property type="evidence" value="ECO:0007669"/>
    <property type="project" value="UniProtKB-KW"/>
</dbReference>
<feature type="domain" description="Thioesterase" evidence="3">
    <location>
        <begin position="17"/>
        <end position="95"/>
    </location>
</feature>
<reference evidence="4 5" key="1">
    <citation type="submission" date="2015-11" db="EMBL/GenBank/DDBJ databases">
        <authorList>
            <person name="Lin W."/>
        </authorList>
    </citation>
    <scope>NUCLEOTIDE SEQUENCE [LARGE SCALE GENOMIC DNA]</scope>
    <source>
        <strain evidence="4 5">HCH-1</strain>
    </source>
</reference>
<dbReference type="InterPro" id="IPR050563">
    <property type="entry name" value="4-hydroxybenzoyl-CoA_TE"/>
</dbReference>
<name>A0ABR5SJA1_9BACT</name>
<dbReference type="NCBIfam" id="TIGR00051">
    <property type="entry name" value="YbgC/FadM family acyl-CoA thioesterase"/>
    <property type="match status" value="1"/>
</dbReference>
<sequence length="134" mass="15439">MPDIIDIRIYYEDTDCGGVVYYGKYLGFLERARTDFLEKRGIKILDLMNEGIYFVVVSVDIRYHKPARYADTINIYTEIEEITFASITFAHKLYLNGTPLSTAKVRLATVGARPNETEFKPRKMSKDLIEALKT</sequence>
<protein>
    <submittedName>
        <fullName evidence="4">Acyl-CoA thioesterase</fullName>
        <ecNumber evidence="4">3.1.2.-</ecNumber>
    </submittedName>
</protein>
<dbReference type="SUPFAM" id="SSF54637">
    <property type="entry name" value="Thioesterase/thiol ester dehydrase-isomerase"/>
    <property type="match status" value="1"/>
</dbReference>